<feature type="region of interest" description="Disordered" evidence="1">
    <location>
        <begin position="1"/>
        <end position="24"/>
    </location>
</feature>
<protein>
    <submittedName>
        <fullName evidence="2">Uncharacterized protein</fullName>
    </submittedName>
</protein>
<dbReference type="Proteomes" id="UP001620626">
    <property type="component" value="Unassembled WGS sequence"/>
</dbReference>
<proteinExistence type="predicted"/>
<comment type="caution">
    <text evidence="2">The sequence shown here is derived from an EMBL/GenBank/DDBJ whole genome shotgun (WGS) entry which is preliminary data.</text>
</comment>
<gene>
    <name evidence="2" type="ORF">niasHT_014498</name>
</gene>
<sequence length="67" mass="7806">METDQERETQLPNKLNNNGNFPTISNSMKVTTNAFDINLEKAFELRFNAKYSNPKSSKELSRRPRNE</sequence>
<keyword evidence="3" id="KW-1185">Reference proteome</keyword>
<feature type="compositionally biased region" description="Basic and acidic residues" evidence="1">
    <location>
        <begin position="56"/>
        <end position="67"/>
    </location>
</feature>
<reference evidence="2 3" key="1">
    <citation type="submission" date="2024-10" db="EMBL/GenBank/DDBJ databases">
        <authorList>
            <person name="Kim D."/>
        </authorList>
    </citation>
    <scope>NUCLEOTIDE SEQUENCE [LARGE SCALE GENOMIC DNA]</scope>
    <source>
        <strain evidence="2">BH-2024</strain>
    </source>
</reference>
<dbReference type="EMBL" id="JBICBT010000591">
    <property type="protein sequence ID" value="KAL3108349.1"/>
    <property type="molecule type" value="Genomic_DNA"/>
</dbReference>
<evidence type="ECO:0000313" key="3">
    <source>
        <dbReference type="Proteomes" id="UP001620626"/>
    </source>
</evidence>
<evidence type="ECO:0000313" key="2">
    <source>
        <dbReference type="EMBL" id="KAL3108349.1"/>
    </source>
</evidence>
<name>A0ABD2KZU3_9BILA</name>
<dbReference type="AlphaFoldDB" id="A0ABD2KZU3"/>
<organism evidence="2 3">
    <name type="scientific">Heterodera trifolii</name>
    <dbReference type="NCBI Taxonomy" id="157864"/>
    <lineage>
        <taxon>Eukaryota</taxon>
        <taxon>Metazoa</taxon>
        <taxon>Ecdysozoa</taxon>
        <taxon>Nematoda</taxon>
        <taxon>Chromadorea</taxon>
        <taxon>Rhabditida</taxon>
        <taxon>Tylenchina</taxon>
        <taxon>Tylenchomorpha</taxon>
        <taxon>Tylenchoidea</taxon>
        <taxon>Heteroderidae</taxon>
        <taxon>Heteroderinae</taxon>
        <taxon>Heterodera</taxon>
    </lineage>
</organism>
<feature type="compositionally biased region" description="Polar residues" evidence="1">
    <location>
        <begin position="10"/>
        <end position="24"/>
    </location>
</feature>
<feature type="region of interest" description="Disordered" evidence="1">
    <location>
        <begin position="48"/>
        <end position="67"/>
    </location>
</feature>
<evidence type="ECO:0000256" key="1">
    <source>
        <dbReference type="SAM" id="MobiDB-lite"/>
    </source>
</evidence>
<accession>A0ABD2KZU3</accession>